<proteinExistence type="predicted"/>
<dbReference type="Pfam" id="PF00172">
    <property type="entry name" value="Zn_clus"/>
    <property type="match status" value="1"/>
</dbReference>
<dbReference type="Proteomes" id="UP000037696">
    <property type="component" value="Unassembled WGS sequence"/>
</dbReference>
<dbReference type="PROSITE" id="PS50048">
    <property type="entry name" value="ZN2_CY6_FUNGAL_2"/>
    <property type="match status" value="1"/>
</dbReference>
<evidence type="ECO:0000256" key="4">
    <source>
        <dbReference type="ARBA" id="ARBA00023163"/>
    </source>
</evidence>
<dbReference type="OrthoDB" id="407832at2759"/>
<dbReference type="SMART" id="SM00066">
    <property type="entry name" value="GAL4"/>
    <property type="match status" value="1"/>
</dbReference>
<name>A0A0M8P9K8_9EURO</name>
<comment type="subcellular location">
    <subcellularLocation>
        <location evidence="1">Nucleus</location>
    </subcellularLocation>
</comment>
<keyword evidence="4" id="KW-0804">Transcription</keyword>
<dbReference type="GO" id="GO:0008270">
    <property type="term" value="F:zinc ion binding"/>
    <property type="evidence" value="ECO:0007669"/>
    <property type="project" value="InterPro"/>
</dbReference>
<dbReference type="SUPFAM" id="SSF57701">
    <property type="entry name" value="Zn2/Cys6 DNA-binding domain"/>
    <property type="match status" value="1"/>
</dbReference>
<evidence type="ECO:0000256" key="5">
    <source>
        <dbReference type="ARBA" id="ARBA00023242"/>
    </source>
</evidence>
<dbReference type="PANTHER" id="PTHR37534:SF2">
    <property type="entry name" value="N-ACETYLTRANSFERASE DOMAIN-CONTAINING PROTEIN"/>
    <property type="match status" value="1"/>
</dbReference>
<dbReference type="PROSITE" id="PS00463">
    <property type="entry name" value="ZN2_CY6_FUNGAL_1"/>
    <property type="match status" value="1"/>
</dbReference>
<dbReference type="EMBL" id="LHQQ01000010">
    <property type="protein sequence ID" value="KOS47968.1"/>
    <property type="molecule type" value="Genomic_DNA"/>
</dbReference>
<dbReference type="GO" id="GO:0045944">
    <property type="term" value="P:positive regulation of transcription by RNA polymerase II"/>
    <property type="evidence" value="ECO:0007669"/>
    <property type="project" value="TreeGrafter"/>
</dbReference>
<dbReference type="GO" id="GO:0000981">
    <property type="term" value="F:DNA-binding transcription factor activity, RNA polymerase II-specific"/>
    <property type="evidence" value="ECO:0007669"/>
    <property type="project" value="InterPro"/>
</dbReference>
<organism evidence="8 9">
    <name type="scientific">Penicillium nordicum</name>
    <dbReference type="NCBI Taxonomy" id="229535"/>
    <lineage>
        <taxon>Eukaryota</taxon>
        <taxon>Fungi</taxon>
        <taxon>Dikarya</taxon>
        <taxon>Ascomycota</taxon>
        <taxon>Pezizomycotina</taxon>
        <taxon>Eurotiomycetes</taxon>
        <taxon>Eurotiomycetidae</taxon>
        <taxon>Eurotiales</taxon>
        <taxon>Aspergillaceae</taxon>
        <taxon>Penicillium</taxon>
    </lineage>
</organism>
<comment type="caution">
    <text evidence="8">The sequence shown here is derived from an EMBL/GenBank/DDBJ whole genome shotgun (WGS) entry which is preliminary data.</text>
</comment>
<evidence type="ECO:0000259" key="7">
    <source>
        <dbReference type="PROSITE" id="PS50048"/>
    </source>
</evidence>
<evidence type="ECO:0000256" key="1">
    <source>
        <dbReference type="ARBA" id="ARBA00004123"/>
    </source>
</evidence>
<dbReference type="InterPro" id="IPR021858">
    <property type="entry name" value="Fun_TF"/>
</dbReference>
<keyword evidence="3" id="KW-0238">DNA-binding</keyword>
<dbReference type="CDD" id="cd00067">
    <property type="entry name" value="GAL4"/>
    <property type="match status" value="1"/>
</dbReference>
<accession>A0A0M8P9K8</accession>
<feature type="domain" description="Zn(2)-C6 fungal-type" evidence="7">
    <location>
        <begin position="8"/>
        <end position="38"/>
    </location>
</feature>
<dbReference type="GO" id="GO:0000976">
    <property type="term" value="F:transcription cis-regulatory region binding"/>
    <property type="evidence" value="ECO:0007669"/>
    <property type="project" value="TreeGrafter"/>
</dbReference>
<dbReference type="InterPro" id="IPR001138">
    <property type="entry name" value="Zn2Cys6_DnaBD"/>
</dbReference>
<keyword evidence="9" id="KW-1185">Reference proteome</keyword>
<dbReference type="AlphaFoldDB" id="A0A0M8P9K8"/>
<evidence type="ECO:0000256" key="6">
    <source>
        <dbReference type="SAM" id="MobiDB-lite"/>
    </source>
</evidence>
<dbReference type="InterPro" id="IPR036864">
    <property type="entry name" value="Zn2-C6_fun-type_DNA-bd_sf"/>
</dbReference>
<dbReference type="Pfam" id="PF11951">
    <property type="entry name" value="Fungal_trans_2"/>
    <property type="match status" value="1"/>
</dbReference>
<gene>
    <name evidence="8" type="ORF">ACN38_g1112</name>
</gene>
<sequence>MPTLSVAPCQTCRKRHLKCDGAKPVCSRCRRLNKSCAFPGPVIRNGLSGRRALKFAHDQPWLSISRTRLRFINESSDLARYYGHFTPPTDVQSSPPYFDDDFSLASSPCNVNSMPIVTTHDHHQILSSPVTETINTGTELHSKQDDSGPSKPWYSPQRTASLRGHRITRPVTIESSGISALLDHKVSNYPHLTSPDFTTFWSNSDVQEAYLMRYFVEELAQWFDSCDIAKHFALVAPCRAASCPALLYAIFSASARHLSQCQNASKNKNTSKRKDRPVIAAEVALEYQSLCISHLMSLSGDTREVQDENLLAAAVILRFYEELDAPLNGVDDETYLRGTQVFLETQSEMAVKGHGIQTAALWVGFRQEFHTAFIKQRAFRFDLTCYNNSPYRTLETADDFTWANRVILHCAETLVYCYGDESHDPDRYDQLWEYNQNWYACKPQTFNPIYFKEPNPSKKEIFPQIWYLGDCQVTAIQHWHLARILLIAFDPKAPRIGPNQKRAAANSEAEIKTNVFRLCGIAWSNETAPGLITACMGISMCGDRFTDRLEQEALLDILIKTEEIHALSTGKAQRELRESWD</sequence>
<feature type="region of interest" description="Disordered" evidence="6">
    <location>
        <begin position="139"/>
        <end position="159"/>
    </location>
</feature>
<evidence type="ECO:0000256" key="2">
    <source>
        <dbReference type="ARBA" id="ARBA00023015"/>
    </source>
</evidence>
<evidence type="ECO:0000313" key="8">
    <source>
        <dbReference type="EMBL" id="KOS47968.1"/>
    </source>
</evidence>
<evidence type="ECO:0000256" key="3">
    <source>
        <dbReference type="ARBA" id="ARBA00023125"/>
    </source>
</evidence>
<dbReference type="Gene3D" id="4.10.240.10">
    <property type="entry name" value="Zn(2)-C6 fungal-type DNA-binding domain"/>
    <property type="match status" value="1"/>
</dbReference>
<keyword evidence="2" id="KW-0805">Transcription regulation</keyword>
<dbReference type="PANTHER" id="PTHR37534">
    <property type="entry name" value="TRANSCRIPTIONAL ACTIVATOR PROTEIN UGA3"/>
    <property type="match status" value="1"/>
</dbReference>
<dbReference type="GO" id="GO:0005634">
    <property type="term" value="C:nucleus"/>
    <property type="evidence" value="ECO:0007669"/>
    <property type="project" value="UniProtKB-SubCell"/>
</dbReference>
<keyword evidence="5" id="KW-0539">Nucleus</keyword>
<reference evidence="8 9" key="1">
    <citation type="submission" date="2015-08" db="EMBL/GenBank/DDBJ databases">
        <title>Genome sequencing of Penicillium nordicum.</title>
        <authorList>
            <person name="Nguyen H.D."/>
            <person name="Seifert K.A."/>
        </authorList>
    </citation>
    <scope>NUCLEOTIDE SEQUENCE [LARGE SCALE GENOMIC DNA]</scope>
    <source>
        <strain evidence="8 9">DAOMC 185683</strain>
    </source>
</reference>
<dbReference type="STRING" id="229535.A0A0M8P9K8"/>
<evidence type="ECO:0000313" key="9">
    <source>
        <dbReference type="Proteomes" id="UP000037696"/>
    </source>
</evidence>
<protein>
    <recommendedName>
        <fullName evidence="7">Zn(2)-C6 fungal-type domain-containing protein</fullName>
    </recommendedName>
</protein>